<organism evidence="2 3">
    <name type="scientific">Calocera viscosa (strain TUFC12733)</name>
    <dbReference type="NCBI Taxonomy" id="1330018"/>
    <lineage>
        <taxon>Eukaryota</taxon>
        <taxon>Fungi</taxon>
        <taxon>Dikarya</taxon>
        <taxon>Basidiomycota</taxon>
        <taxon>Agaricomycotina</taxon>
        <taxon>Dacrymycetes</taxon>
        <taxon>Dacrymycetales</taxon>
        <taxon>Dacrymycetaceae</taxon>
        <taxon>Calocera</taxon>
    </lineage>
</organism>
<reference evidence="2 3" key="1">
    <citation type="journal article" date="2016" name="Mol. Biol. Evol.">
        <title>Comparative Genomics of Early-Diverging Mushroom-Forming Fungi Provides Insights into the Origins of Lignocellulose Decay Capabilities.</title>
        <authorList>
            <person name="Nagy L.G."/>
            <person name="Riley R."/>
            <person name="Tritt A."/>
            <person name="Adam C."/>
            <person name="Daum C."/>
            <person name="Floudas D."/>
            <person name="Sun H."/>
            <person name="Yadav J.S."/>
            <person name="Pangilinan J."/>
            <person name="Larsson K.H."/>
            <person name="Matsuura K."/>
            <person name="Barry K."/>
            <person name="Labutti K."/>
            <person name="Kuo R."/>
            <person name="Ohm R.A."/>
            <person name="Bhattacharya S.S."/>
            <person name="Shirouzu T."/>
            <person name="Yoshinaga Y."/>
            <person name="Martin F.M."/>
            <person name="Grigoriev I.V."/>
            <person name="Hibbett D.S."/>
        </authorList>
    </citation>
    <scope>NUCLEOTIDE SEQUENCE [LARGE SCALE GENOMIC DNA]</scope>
    <source>
        <strain evidence="2 3">TUFC12733</strain>
    </source>
</reference>
<evidence type="ECO:0000256" key="1">
    <source>
        <dbReference type="SAM" id="MobiDB-lite"/>
    </source>
</evidence>
<sequence length="513" mass="57523">MRRVSLSVTLSPTRHRATTAISRYRWLHSSIAPLHPASQPRKTTLSSPDRPPSSPRRDPSVPVWPLEDLAWSKEQRQNRGLHKWGMPEKALETIVLLAASGTTEDDLILSLLSHAPIPAREAAVRLALSFPKLSGRRHEDSFDFRPPFERLVRIAWNDGGSDRVDHGGVLLSQILAQAPETRGEALWIADKMILIGAAEAYTAKAWWYLKTWMSSRDAEEKATIADQLEQTLLEGMNRRQPQASRLLGDLLWEGSVLERDQARAKACWLQGAEWPDRLWNWSEVSTRLAERFMPRSVHTPWESRSDADAATSLKHNLATALLRSSSCRLGLFYYLRPNMDREEHIRIWTVEPDDMVASEYFTAACKRGNANARRFLAEMLIWNRAVVPEGADVVFGQYPNTAEDVDEMGESDEGADEAPPAVAIHPSAAIRRQTYTKSDEQEATLDPSSERRAQLMLAQRLLPRSPPSRVVGPLLALCARLLTEVEEGGPGLPTASDANLVDPPGWKSSHQQR</sequence>
<evidence type="ECO:0000313" key="3">
    <source>
        <dbReference type="Proteomes" id="UP000076738"/>
    </source>
</evidence>
<keyword evidence="3" id="KW-1185">Reference proteome</keyword>
<gene>
    <name evidence="2" type="ORF">CALVIDRAFT_598513</name>
</gene>
<accession>A0A167LZQ4</accession>
<feature type="region of interest" description="Disordered" evidence="1">
    <location>
        <begin position="487"/>
        <end position="513"/>
    </location>
</feature>
<dbReference type="AlphaFoldDB" id="A0A167LZQ4"/>
<dbReference type="InterPro" id="IPR011990">
    <property type="entry name" value="TPR-like_helical_dom_sf"/>
</dbReference>
<evidence type="ECO:0000313" key="2">
    <source>
        <dbReference type="EMBL" id="KZO96197.1"/>
    </source>
</evidence>
<feature type="region of interest" description="Disordered" evidence="1">
    <location>
        <begin position="34"/>
        <end position="62"/>
    </location>
</feature>
<dbReference type="Gene3D" id="1.25.40.10">
    <property type="entry name" value="Tetratricopeptide repeat domain"/>
    <property type="match status" value="1"/>
</dbReference>
<name>A0A167LZQ4_CALVF</name>
<dbReference type="Proteomes" id="UP000076738">
    <property type="component" value="Unassembled WGS sequence"/>
</dbReference>
<dbReference type="EMBL" id="KV417285">
    <property type="protein sequence ID" value="KZO96197.1"/>
    <property type="molecule type" value="Genomic_DNA"/>
</dbReference>
<proteinExistence type="predicted"/>
<protein>
    <submittedName>
        <fullName evidence="2">Uncharacterized protein</fullName>
    </submittedName>
</protein>